<dbReference type="InterPro" id="IPR003442">
    <property type="entry name" value="T6A_TsaE"/>
</dbReference>
<evidence type="ECO:0000256" key="6">
    <source>
        <dbReference type="ARBA" id="ARBA00022723"/>
    </source>
</evidence>
<evidence type="ECO:0000313" key="12">
    <source>
        <dbReference type="Proteomes" id="UP001327459"/>
    </source>
</evidence>
<sequence length="164" mass="17622">MTGVVTERRYRALDQPEVESLAAELAVVAPAAGLLSLRGELGAGKSTFARAFLRALGVTGTIRSPTYTLVEPYDVTPPSGGPGRVLHLDLYRLADPEELDYLGVRDEADHALFLVEWLSQAHGELVADLEISLAGCIDRPEQRDLVCRASSPLGEAWLARLAAA</sequence>
<comment type="subcellular location">
    <subcellularLocation>
        <location evidence="1">Cytoplasm</location>
    </subcellularLocation>
</comment>
<comment type="similarity">
    <text evidence="2">Belongs to the TsaE family.</text>
</comment>
<keyword evidence="6" id="KW-0479">Metal-binding</keyword>
<keyword evidence="12" id="KW-1185">Reference proteome</keyword>
<evidence type="ECO:0000256" key="10">
    <source>
        <dbReference type="ARBA" id="ARBA00032441"/>
    </source>
</evidence>
<dbReference type="InterPro" id="IPR027417">
    <property type="entry name" value="P-loop_NTPase"/>
</dbReference>
<dbReference type="SUPFAM" id="SSF52540">
    <property type="entry name" value="P-loop containing nucleoside triphosphate hydrolases"/>
    <property type="match status" value="1"/>
</dbReference>
<dbReference type="RefSeq" id="WP_322521066.1">
    <property type="nucleotide sequence ID" value="NZ_CP140153.1"/>
</dbReference>
<gene>
    <name evidence="11" type="primary">tsaE</name>
    <name evidence="11" type="ORF">SR882_09820</name>
</gene>
<evidence type="ECO:0000256" key="3">
    <source>
        <dbReference type="ARBA" id="ARBA00019010"/>
    </source>
</evidence>
<dbReference type="Pfam" id="PF02367">
    <property type="entry name" value="TsaE"/>
    <property type="match status" value="1"/>
</dbReference>
<evidence type="ECO:0000256" key="5">
    <source>
        <dbReference type="ARBA" id="ARBA00022694"/>
    </source>
</evidence>
<keyword evidence="4" id="KW-0963">Cytoplasm</keyword>
<evidence type="ECO:0000256" key="1">
    <source>
        <dbReference type="ARBA" id="ARBA00004496"/>
    </source>
</evidence>
<reference evidence="11 12" key="1">
    <citation type="submission" date="2023-11" db="EMBL/GenBank/DDBJ databases">
        <title>MicrobeMod: A computational toolkit for identifying prokaryotic methylation and restriction-modification with nanopore sequencing.</title>
        <authorList>
            <person name="Crits-Christoph A."/>
            <person name="Kang S.C."/>
            <person name="Lee H."/>
            <person name="Ostrov N."/>
        </authorList>
    </citation>
    <scope>NUCLEOTIDE SEQUENCE [LARGE SCALE GENOMIC DNA]</scope>
    <source>
        <strain evidence="11 12">ATCC 49870</strain>
    </source>
</reference>
<dbReference type="Gene3D" id="3.40.50.300">
    <property type="entry name" value="P-loop containing nucleotide triphosphate hydrolases"/>
    <property type="match status" value="1"/>
</dbReference>
<evidence type="ECO:0000256" key="7">
    <source>
        <dbReference type="ARBA" id="ARBA00022741"/>
    </source>
</evidence>
<keyword evidence="9" id="KW-0460">Magnesium</keyword>
<organism evidence="11 12">
    <name type="scientific">Guyparkeria halophila</name>
    <dbReference type="NCBI Taxonomy" id="47960"/>
    <lineage>
        <taxon>Bacteria</taxon>
        <taxon>Pseudomonadati</taxon>
        <taxon>Pseudomonadota</taxon>
        <taxon>Gammaproteobacteria</taxon>
        <taxon>Chromatiales</taxon>
        <taxon>Thioalkalibacteraceae</taxon>
        <taxon>Guyparkeria</taxon>
    </lineage>
</organism>
<evidence type="ECO:0000313" key="11">
    <source>
        <dbReference type="EMBL" id="WQH16047.1"/>
    </source>
</evidence>
<evidence type="ECO:0000256" key="8">
    <source>
        <dbReference type="ARBA" id="ARBA00022840"/>
    </source>
</evidence>
<dbReference type="NCBIfam" id="TIGR00150">
    <property type="entry name" value="T6A_YjeE"/>
    <property type="match status" value="1"/>
</dbReference>
<keyword evidence="7" id="KW-0547">Nucleotide-binding</keyword>
<dbReference type="EMBL" id="CP140153">
    <property type="protein sequence ID" value="WQH16047.1"/>
    <property type="molecule type" value="Genomic_DNA"/>
</dbReference>
<evidence type="ECO:0000256" key="2">
    <source>
        <dbReference type="ARBA" id="ARBA00007599"/>
    </source>
</evidence>
<dbReference type="Proteomes" id="UP001327459">
    <property type="component" value="Chromosome"/>
</dbReference>
<protein>
    <recommendedName>
        <fullName evidence="3">tRNA threonylcarbamoyladenosine biosynthesis protein TsaE</fullName>
    </recommendedName>
    <alternativeName>
        <fullName evidence="10">t(6)A37 threonylcarbamoyladenosine biosynthesis protein TsaE</fullName>
    </alternativeName>
</protein>
<accession>A0ABZ0YV46</accession>
<proteinExistence type="inferred from homology"/>
<evidence type="ECO:0000256" key="9">
    <source>
        <dbReference type="ARBA" id="ARBA00022842"/>
    </source>
</evidence>
<keyword evidence="5" id="KW-0819">tRNA processing</keyword>
<dbReference type="PANTHER" id="PTHR33540:SF2">
    <property type="entry name" value="TRNA THREONYLCARBAMOYLADENOSINE BIOSYNTHESIS PROTEIN TSAE"/>
    <property type="match status" value="1"/>
</dbReference>
<keyword evidence="8" id="KW-0067">ATP-binding</keyword>
<name>A0ABZ0YV46_9GAMM</name>
<evidence type="ECO:0000256" key="4">
    <source>
        <dbReference type="ARBA" id="ARBA00022490"/>
    </source>
</evidence>
<dbReference type="PANTHER" id="PTHR33540">
    <property type="entry name" value="TRNA THREONYLCARBAMOYLADENOSINE BIOSYNTHESIS PROTEIN TSAE"/>
    <property type="match status" value="1"/>
</dbReference>